<dbReference type="PANTHER" id="PTHR22674:SF6">
    <property type="entry name" value="NTPASE KAP FAMILY P-LOOP DOMAIN-CONTAINING PROTEIN 1"/>
    <property type="match status" value="1"/>
</dbReference>
<protein>
    <submittedName>
        <fullName evidence="2">KAP family P-loop domain protein</fullName>
    </submittedName>
</protein>
<dbReference type="Proteomes" id="UP000272635">
    <property type="component" value="Unassembled WGS sequence"/>
</dbReference>
<dbReference type="Gene3D" id="3.40.50.300">
    <property type="entry name" value="P-loop containing nucleotide triphosphate hydrolases"/>
    <property type="match status" value="1"/>
</dbReference>
<dbReference type="InterPro" id="IPR052754">
    <property type="entry name" value="NTPase_KAP_P-loop"/>
</dbReference>
<feature type="domain" description="KAP NTPase" evidence="1">
    <location>
        <begin position="24"/>
        <end position="305"/>
    </location>
</feature>
<dbReference type="Pfam" id="PF07693">
    <property type="entry name" value="KAP_NTPase"/>
    <property type="match status" value="1"/>
</dbReference>
<accession>A0A3R9SP86</accession>
<organism evidence="2 3">
    <name type="scientific">Streptococcus cristatus</name>
    <dbReference type="NCBI Taxonomy" id="45634"/>
    <lineage>
        <taxon>Bacteria</taxon>
        <taxon>Bacillati</taxon>
        <taxon>Bacillota</taxon>
        <taxon>Bacilli</taxon>
        <taxon>Lactobacillales</taxon>
        <taxon>Streptococcaceae</taxon>
        <taxon>Streptococcus</taxon>
    </lineage>
</organism>
<proteinExistence type="predicted"/>
<evidence type="ECO:0000313" key="2">
    <source>
        <dbReference type="EMBL" id="RSJ80710.1"/>
    </source>
</evidence>
<dbReference type="RefSeq" id="WP_125447364.1">
    <property type="nucleotide sequence ID" value="NZ_RJPT01000010.1"/>
</dbReference>
<evidence type="ECO:0000313" key="3">
    <source>
        <dbReference type="Proteomes" id="UP000272635"/>
    </source>
</evidence>
<dbReference type="InterPro" id="IPR011646">
    <property type="entry name" value="KAP_P-loop"/>
</dbReference>
<dbReference type="InterPro" id="IPR027417">
    <property type="entry name" value="P-loop_NTPase"/>
</dbReference>
<dbReference type="SUPFAM" id="SSF52540">
    <property type="entry name" value="P-loop containing nucleoside triphosphate hydrolases"/>
    <property type="match status" value="1"/>
</dbReference>
<comment type="caution">
    <text evidence="2">The sequence shown here is derived from an EMBL/GenBank/DDBJ whole genome shotgun (WGS) entry which is preliminary data.</text>
</comment>
<evidence type="ECO:0000259" key="1">
    <source>
        <dbReference type="Pfam" id="PF07693"/>
    </source>
</evidence>
<reference evidence="2 3" key="1">
    <citation type="submission" date="2018-11" db="EMBL/GenBank/DDBJ databases">
        <title>Species Designations Belie Phenotypic and Genotypic Heterogeneity in Oral Streptococci.</title>
        <authorList>
            <person name="Velsko I."/>
        </authorList>
    </citation>
    <scope>NUCLEOTIDE SEQUENCE [LARGE SCALE GENOMIC DNA]</scope>
    <source>
        <strain evidence="2 3">BCC41</strain>
    </source>
</reference>
<name>A0A3R9SP86_STRCR</name>
<dbReference type="EMBL" id="RJPT01000010">
    <property type="protein sequence ID" value="RSJ80710.1"/>
    <property type="molecule type" value="Genomic_DNA"/>
</dbReference>
<sequence length="552" mass="62975">MLDGKISYGTVVDKPTHDDLFNINKYIDGLTQFILNCDTPMTVAIQGDWGTGKTSIMQQVSKKLGSAVTKVDFNTWQYSQFNMGENLSFSLISELLSSLPIKKEGEAFRKAKDVLKVLTKNLATSAIKIVGVDGKEIVDSLANSLSEDERLVSLKEFKNKFQEVVNQVKNEKNVDRIVIFIDDLDRLVPARAVELLEVLKLFLDCEGCVFVLAIDYNVVVRGVRNKYGNDLDAEKGNAFFEKIIQVPFTVPVENYDMSEFIKSSLESMRVLKLKEDEIEDVVKLIACSIGSNPRSLKRLFNSYSLLLYITAADDWKNQDKILLLALLCLQKSYQPLYLYLVQQDKSELKEALKTVNNILTADKLDEELDLGDDFELTSEFKEFITIFLELTEGDLNSVYDKLKVSNTVASGNQDVKTKGDKSDFWSEFDTFLQQKNLGRDYELPDKTPQSDYRITSKSTGRKTEFQIKSGSANVLYFNKLEKNLYNLMTANEEKFKMELGEGIRFREENAQLPALVVTNKKLSLKSDNFYEVFEWYFSTLKKIEEIIKIAEE</sequence>
<gene>
    <name evidence="2" type="ORF">D8791_08270</name>
</gene>
<dbReference type="PANTHER" id="PTHR22674">
    <property type="entry name" value="NTPASE, KAP FAMILY P-LOOP DOMAIN-CONTAINING 1"/>
    <property type="match status" value="1"/>
</dbReference>
<dbReference type="AlphaFoldDB" id="A0A3R9SP86"/>